<dbReference type="PANTHER" id="PTHR48111:SF4">
    <property type="entry name" value="DNA-BINDING DUAL TRANSCRIPTIONAL REGULATOR OMPR"/>
    <property type="match status" value="1"/>
</dbReference>
<dbReference type="InterPro" id="IPR036388">
    <property type="entry name" value="WH-like_DNA-bd_sf"/>
</dbReference>
<dbReference type="InterPro" id="IPR001867">
    <property type="entry name" value="OmpR/PhoB-type_DNA-bd"/>
</dbReference>
<evidence type="ECO:0000313" key="9">
    <source>
        <dbReference type="EMBL" id="GAA2638914.1"/>
    </source>
</evidence>
<feature type="domain" description="Response regulatory" evidence="7">
    <location>
        <begin position="21"/>
        <end position="135"/>
    </location>
</feature>
<comment type="caution">
    <text evidence="9">The sequence shown here is derived from an EMBL/GenBank/DDBJ whole genome shotgun (WGS) entry which is preliminary data.</text>
</comment>
<keyword evidence="2" id="KW-0805">Transcription regulation</keyword>
<name>A0ABN3QYW3_9ACTN</name>
<dbReference type="EMBL" id="BAAARJ010000033">
    <property type="protein sequence ID" value="GAA2638914.1"/>
    <property type="molecule type" value="Genomic_DNA"/>
</dbReference>
<proteinExistence type="predicted"/>
<evidence type="ECO:0000259" key="7">
    <source>
        <dbReference type="PROSITE" id="PS50110"/>
    </source>
</evidence>
<dbReference type="Gene3D" id="1.10.10.10">
    <property type="entry name" value="Winged helix-like DNA-binding domain superfamily/Winged helix DNA-binding domain"/>
    <property type="match status" value="1"/>
</dbReference>
<dbReference type="SMART" id="SM00448">
    <property type="entry name" value="REC"/>
    <property type="match status" value="1"/>
</dbReference>
<dbReference type="SUPFAM" id="SSF52172">
    <property type="entry name" value="CheY-like"/>
    <property type="match status" value="1"/>
</dbReference>
<dbReference type="InterPro" id="IPR016032">
    <property type="entry name" value="Sig_transdc_resp-reg_C-effctor"/>
</dbReference>
<keyword evidence="3 6" id="KW-0238">DNA-binding</keyword>
<evidence type="ECO:0000256" key="1">
    <source>
        <dbReference type="ARBA" id="ARBA00022553"/>
    </source>
</evidence>
<dbReference type="InterPro" id="IPR001789">
    <property type="entry name" value="Sig_transdc_resp-reg_receiver"/>
</dbReference>
<feature type="domain" description="OmpR/PhoB-type" evidence="8">
    <location>
        <begin position="144"/>
        <end position="240"/>
    </location>
</feature>
<dbReference type="PANTHER" id="PTHR48111">
    <property type="entry name" value="REGULATOR OF RPOS"/>
    <property type="match status" value="1"/>
</dbReference>
<dbReference type="CDD" id="cd00383">
    <property type="entry name" value="trans_reg_C"/>
    <property type="match status" value="1"/>
</dbReference>
<dbReference type="Gene3D" id="3.40.50.2300">
    <property type="match status" value="1"/>
</dbReference>
<dbReference type="SUPFAM" id="SSF46894">
    <property type="entry name" value="C-terminal effector domain of the bipartite response regulators"/>
    <property type="match status" value="1"/>
</dbReference>
<evidence type="ECO:0000256" key="6">
    <source>
        <dbReference type="PROSITE-ProRule" id="PRU01091"/>
    </source>
</evidence>
<evidence type="ECO:0000313" key="10">
    <source>
        <dbReference type="Proteomes" id="UP001501447"/>
    </source>
</evidence>
<accession>A0ABN3QYW3</accession>
<evidence type="ECO:0000256" key="5">
    <source>
        <dbReference type="PROSITE-ProRule" id="PRU00169"/>
    </source>
</evidence>
<dbReference type="Pfam" id="PF00486">
    <property type="entry name" value="Trans_reg_C"/>
    <property type="match status" value="1"/>
</dbReference>
<dbReference type="Gene3D" id="6.10.250.690">
    <property type="match status" value="1"/>
</dbReference>
<dbReference type="PROSITE" id="PS50110">
    <property type="entry name" value="RESPONSE_REGULATORY"/>
    <property type="match status" value="1"/>
</dbReference>
<feature type="modified residue" description="4-aspartylphosphate" evidence="5">
    <location>
        <position position="70"/>
    </location>
</feature>
<keyword evidence="1 5" id="KW-0597">Phosphoprotein</keyword>
<dbReference type="PROSITE" id="PS51755">
    <property type="entry name" value="OMPR_PHOB"/>
    <property type="match status" value="1"/>
</dbReference>
<evidence type="ECO:0000256" key="2">
    <source>
        <dbReference type="ARBA" id="ARBA00023015"/>
    </source>
</evidence>
<keyword evidence="4" id="KW-0804">Transcription</keyword>
<gene>
    <name evidence="9" type="ORF">GCM10009863_64800</name>
</gene>
<sequence>MSGMPESVEEGGQLTGYDRGLVLVVEDEWVIADLVRTYLVRDGFTVIVEATGEAALATAHRHRPVALILDIMLPDMEGTEVCRRLRSRQDWTPVLFLTARDEEVDRLLGLELGGDDYITKPFSPRELVARVRAVLRRASGTVAEDIRCVGLVKSDMPRRRVFVEDGPVELTVTEFDLLAYLMGRPGRVCTRSDLLAAVWGYRSDVGVRTVDVHIAQLRAKLGRGARMIRTVRGVGYSVEG</sequence>
<dbReference type="InterPro" id="IPR039420">
    <property type="entry name" value="WalR-like"/>
</dbReference>
<protein>
    <submittedName>
        <fullName evidence="9">Response regulator transcription factor</fullName>
    </submittedName>
</protein>
<evidence type="ECO:0000256" key="3">
    <source>
        <dbReference type="ARBA" id="ARBA00023125"/>
    </source>
</evidence>
<dbReference type="Pfam" id="PF00072">
    <property type="entry name" value="Response_reg"/>
    <property type="match status" value="1"/>
</dbReference>
<reference evidence="9 10" key="1">
    <citation type="journal article" date="2019" name="Int. J. Syst. Evol. Microbiol.">
        <title>The Global Catalogue of Microorganisms (GCM) 10K type strain sequencing project: providing services to taxonomists for standard genome sequencing and annotation.</title>
        <authorList>
            <consortium name="The Broad Institute Genomics Platform"/>
            <consortium name="The Broad Institute Genome Sequencing Center for Infectious Disease"/>
            <person name="Wu L."/>
            <person name="Ma J."/>
        </authorList>
    </citation>
    <scope>NUCLEOTIDE SEQUENCE [LARGE SCALE GENOMIC DNA]</scope>
    <source>
        <strain evidence="9 10">JCM 16373</strain>
    </source>
</reference>
<dbReference type="SMART" id="SM00862">
    <property type="entry name" value="Trans_reg_C"/>
    <property type="match status" value="1"/>
</dbReference>
<feature type="DNA-binding region" description="OmpR/PhoB-type" evidence="6">
    <location>
        <begin position="144"/>
        <end position="240"/>
    </location>
</feature>
<keyword evidence="10" id="KW-1185">Reference proteome</keyword>
<evidence type="ECO:0000259" key="8">
    <source>
        <dbReference type="PROSITE" id="PS51755"/>
    </source>
</evidence>
<dbReference type="Proteomes" id="UP001501447">
    <property type="component" value="Unassembled WGS sequence"/>
</dbReference>
<evidence type="ECO:0000256" key="4">
    <source>
        <dbReference type="ARBA" id="ARBA00023163"/>
    </source>
</evidence>
<dbReference type="InterPro" id="IPR011006">
    <property type="entry name" value="CheY-like_superfamily"/>
</dbReference>
<organism evidence="9 10">
    <name type="scientific">Streptomyces axinellae</name>
    <dbReference type="NCBI Taxonomy" id="552788"/>
    <lineage>
        <taxon>Bacteria</taxon>
        <taxon>Bacillati</taxon>
        <taxon>Actinomycetota</taxon>
        <taxon>Actinomycetes</taxon>
        <taxon>Kitasatosporales</taxon>
        <taxon>Streptomycetaceae</taxon>
        <taxon>Streptomyces</taxon>
    </lineage>
</organism>